<accession>A0ABZ0QHY4</accession>
<evidence type="ECO:0000313" key="3">
    <source>
        <dbReference type="Proteomes" id="UP001304071"/>
    </source>
</evidence>
<reference evidence="2 3" key="1">
    <citation type="submission" date="2023-11" db="EMBL/GenBank/DDBJ databases">
        <title>Plant-associative lifestyle of Vibrio porteresiae and its evolutionary dynamics.</title>
        <authorList>
            <person name="Rameshkumar N."/>
            <person name="Kirti K."/>
        </authorList>
    </citation>
    <scope>NUCLEOTIDE SEQUENCE [LARGE SCALE GENOMIC DNA]</scope>
    <source>
        <strain evidence="2 3">MSSRF30</strain>
    </source>
</reference>
<proteinExistence type="predicted"/>
<feature type="region of interest" description="Disordered" evidence="1">
    <location>
        <begin position="85"/>
        <end position="108"/>
    </location>
</feature>
<protein>
    <submittedName>
        <fullName evidence="2">Uncharacterized protein</fullName>
    </submittedName>
</protein>
<dbReference type="Proteomes" id="UP001304071">
    <property type="component" value="Chromosome 2"/>
</dbReference>
<gene>
    <name evidence="2" type="ORF">R8Z52_24590</name>
</gene>
<dbReference type="EMBL" id="CP138204">
    <property type="protein sequence ID" value="WPC76092.1"/>
    <property type="molecule type" value="Genomic_DNA"/>
</dbReference>
<evidence type="ECO:0000256" key="1">
    <source>
        <dbReference type="SAM" id="MobiDB-lite"/>
    </source>
</evidence>
<keyword evidence="3" id="KW-1185">Reference proteome</keyword>
<sequence>MLDLLIDSLRQYAHGRQQDVRKGCYDAPYAAKLLTTYAQSMLNGLALIGQCQYSQAIEDECHMLYRHLGHDLIPLMLSPATPMTQAVTPSSHITEPKPELSAPQSIMTTNIPPSHLVAAAALHKLKQPSRKARRPN</sequence>
<organism evidence="2 3">
    <name type="scientific">Vibrio porteresiae DSM 19223</name>
    <dbReference type="NCBI Taxonomy" id="1123496"/>
    <lineage>
        <taxon>Bacteria</taxon>
        <taxon>Pseudomonadati</taxon>
        <taxon>Pseudomonadota</taxon>
        <taxon>Gammaproteobacteria</taxon>
        <taxon>Vibrionales</taxon>
        <taxon>Vibrionaceae</taxon>
        <taxon>Vibrio</taxon>
    </lineage>
</organism>
<name>A0ABZ0QHY4_9VIBR</name>
<dbReference type="RefSeq" id="WP_261896485.1">
    <property type="nucleotide sequence ID" value="NZ_AP024896.1"/>
</dbReference>
<evidence type="ECO:0000313" key="2">
    <source>
        <dbReference type="EMBL" id="WPC76092.1"/>
    </source>
</evidence>